<gene>
    <name evidence="1" type="ORF">Cgig2_031611</name>
</gene>
<protein>
    <submittedName>
        <fullName evidence="1">Uncharacterized protein</fullName>
    </submittedName>
</protein>
<accession>A0A9Q1K0S2</accession>
<comment type="caution">
    <text evidence="1">The sequence shown here is derived from an EMBL/GenBank/DDBJ whole genome shotgun (WGS) entry which is preliminary data.</text>
</comment>
<evidence type="ECO:0000313" key="2">
    <source>
        <dbReference type="Proteomes" id="UP001153076"/>
    </source>
</evidence>
<dbReference type="Proteomes" id="UP001153076">
    <property type="component" value="Unassembled WGS sequence"/>
</dbReference>
<name>A0A9Q1K0S2_9CARY</name>
<reference evidence="1" key="1">
    <citation type="submission" date="2022-04" db="EMBL/GenBank/DDBJ databases">
        <title>Carnegiea gigantea Genome sequencing and assembly v2.</title>
        <authorList>
            <person name="Copetti D."/>
            <person name="Sanderson M.J."/>
            <person name="Burquez A."/>
            <person name="Wojciechowski M.F."/>
        </authorList>
    </citation>
    <scope>NUCLEOTIDE SEQUENCE</scope>
    <source>
        <strain evidence="1">SGP5-SGP5p</strain>
        <tissue evidence="1">Aerial part</tissue>
    </source>
</reference>
<keyword evidence="2" id="KW-1185">Reference proteome</keyword>
<dbReference type="AlphaFoldDB" id="A0A9Q1K0S2"/>
<proteinExistence type="predicted"/>
<dbReference type="EMBL" id="JAKOGI010000481">
    <property type="protein sequence ID" value="KAJ8434365.1"/>
    <property type="molecule type" value="Genomic_DNA"/>
</dbReference>
<sequence length="190" mass="21971">MSNHNDRRGEECEQETIAHTYHCFRKAKDKATKAPPSYDSQAAYRYADEQQIPSTFIALGYYNWSCGSDSYDGGPYDYVYNQTNTDCGTSSDQSYPSYHSSEPYFTQSNLSIQNHDNFQVSNHGNISYDDHHYYRPTFMSILMDATSSYFFQEQGIIEVIRQIKVRKPTTKSRLTVRSGGDYFYFSCIVL</sequence>
<evidence type="ECO:0000313" key="1">
    <source>
        <dbReference type="EMBL" id="KAJ8434365.1"/>
    </source>
</evidence>
<organism evidence="1 2">
    <name type="scientific">Carnegiea gigantea</name>
    <dbReference type="NCBI Taxonomy" id="171969"/>
    <lineage>
        <taxon>Eukaryota</taxon>
        <taxon>Viridiplantae</taxon>
        <taxon>Streptophyta</taxon>
        <taxon>Embryophyta</taxon>
        <taxon>Tracheophyta</taxon>
        <taxon>Spermatophyta</taxon>
        <taxon>Magnoliopsida</taxon>
        <taxon>eudicotyledons</taxon>
        <taxon>Gunneridae</taxon>
        <taxon>Pentapetalae</taxon>
        <taxon>Caryophyllales</taxon>
        <taxon>Cactineae</taxon>
        <taxon>Cactaceae</taxon>
        <taxon>Cactoideae</taxon>
        <taxon>Echinocereeae</taxon>
        <taxon>Carnegiea</taxon>
    </lineage>
</organism>